<organism evidence="2 3">
    <name type="scientific">Arthrobacter globiformis</name>
    <dbReference type="NCBI Taxonomy" id="1665"/>
    <lineage>
        <taxon>Bacteria</taxon>
        <taxon>Bacillati</taxon>
        <taxon>Actinomycetota</taxon>
        <taxon>Actinomycetes</taxon>
        <taxon>Micrococcales</taxon>
        <taxon>Micrococcaceae</taxon>
        <taxon>Arthrobacter</taxon>
    </lineage>
</organism>
<accession>A0A328HK96</accession>
<dbReference type="AlphaFoldDB" id="A0A328HK96"/>
<comment type="caution">
    <text evidence="2">The sequence shown here is derived from an EMBL/GenBank/DDBJ whole genome shotgun (WGS) entry which is preliminary data.</text>
</comment>
<feature type="compositionally biased region" description="Polar residues" evidence="1">
    <location>
        <begin position="16"/>
        <end position="25"/>
    </location>
</feature>
<feature type="compositionally biased region" description="Gly residues" evidence="1">
    <location>
        <begin position="58"/>
        <end position="67"/>
    </location>
</feature>
<proteinExistence type="predicted"/>
<protein>
    <submittedName>
        <fullName evidence="2">Uncharacterized protein</fullName>
    </submittedName>
</protein>
<evidence type="ECO:0000256" key="1">
    <source>
        <dbReference type="SAM" id="MobiDB-lite"/>
    </source>
</evidence>
<feature type="compositionally biased region" description="Low complexity" evidence="1">
    <location>
        <begin position="41"/>
        <end position="51"/>
    </location>
</feature>
<gene>
    <name evidence="2" type="ORF">DBZ45_03940</name>
</gene>
<dbReference type="EMBL" id="QLNP01000047">
    <property type="protein sequence ID" value="RAM38614.1"/>
    <property type="molecule type" value="Genomic_DNA"/>
</dbReference>
<feature type="region of interest" description="Disordered" evidence="1">
    <location>
        <begin position="1"/>
        <end position="94"/>
    </location>
</feature>
<evidence type="ECO:0000313" key="2">
    <source>
        <dbReference type="EMBL" id="RAM38614.1"/>
    </source>
</evidence>
<sequence length="163" mass="15863">MTVLAAAALGGCSPAPQVTTPQVAEQRSAPVPPSSSVNGSTTAGTAPAQAGGRRRGSDGGGEGGEGAGTVPSLPAGWPADIPVPPGQLQGSGGSDGAWTALLTVPGGADQVLAAAGVFYESNGFTRTGSGQLRKGLYAIVMVAQNRDHSAARTDLTVSLGRVG</sequence>
<name>A0A328HK96_ARTGO</name>
<reference evidence="2 3" key="1">
    <citation type="submission" date="2018-04" db="EMBL/GenBank/DDBJ databases">
        <title>Bacteria isolated from cave deposits of Manipur.</title>
        <authorList>
            <person name="Sahoo D."/>
            <person name="Sarangthem I."/>
            <person name="Nandeibam J."/>
        </authorList>
    </citation>
    <scope>NUCLEOTIDE SEQUENCE [LARGE SCALE GENOMIC DNA]</scope>
    <source>
        <strain evidence="3">mrc11</strain>
    </source>
</reference>
<dbReference type="Proteomes" id="UP000249166">
    <property type="component" value="Unassembled WGS sequence"/>
</dbReference>
<evidence type="ECO:0000313" key="3">
    <source>
        <dbReference type="Proteomes" id="UP000249166"/>
    </source>
</evidence>